<evidence type="ECO:0000313" key="2">
    <source>
        <dbReference type="Proteomes" id="UP001152747"/>
    </source>
</evidence>
<proteinExistence type="predicted"/>
<accession>A0A9P1N837</accession>
<protein>
    <submittedName>
        <fullName evidence="1">Uncharacterized protein</fullName>
    </submittedName>
</protein>
<name>A0A9P1N837_9PELO</name>
<comment type="caution">
    <text evidence="1">The sequence shown here is derived from an EMBL/GenBank/DDBJ whole genome shotgun (WGS) entry which is preliminary data.</text>
</comment>
<sequence length="246" mass="28658">MENKVLESNAAELEIESQLLNGLKMKLKSLNLEETVRELVYAPSDASELAYHSCHPRFSLAEKLKILDLLFLISWKNTEDNIPIPMRKQMIENRWKTTPQDELAKDFGKIASTISYQLVRCYAEKAIHMQLKRISVFCDLNENIVKRLCPSYNRDPYTTIEILQSIEKGTHLEDVVDKLRLTEKKLIPEQKGIKGEVKDAFEILHGNHPLFRKFIESLETRPEGNMKQLFKNLKISKRIRKFNGMQ</sequence>
<dbReference type="EMBL" id="CANHGI010000005">
    <property type="protein sequence ID" value="CAI5451586.1"/>
    <property type="molecule type" value="Genomic_DNA"/>
</dbReference>
<dbReference type="AlphaFoldDB" id="A0A9P1N837"/>
<gene>
    <name evidence="1" type="ORF">CAMP_LOCUS14223</name>
</gene>
<organism evidence="1 2">
    <name type="scientific">Caenorhabditis angaria</name>
    <dbReference type="NCBI Taxonomy" id="860376"/>
    <lineage>
        <taxon>Eukaryota</taxon>
        <taxon>Metazoa</taxon>
        <taxon>Ecdysozoa</taxon>
        <taxon>Nematoda</taxon>
        <taxon>Chromadorea</taxon>
        <taxon>Rhabditida</taxon>
        <taxon>Rhabditina</taxon>
        <taxon>Rhabditomorpha</taxon>
        <taxon>Rhabditoidea</taxon>
        <taxon>Rhabditidae</taxon>
        <taxon>Peloderinae</taxon>
        <taxon>Caenorhabditis</taxon>
    </lineage>
</organism>
<keyword evidence="2" id="KW-1185">Reference proteome</keyword>
<evidence type="ECO:0000313" key="1">
    <source>
        <dbReference type="EMBL" id="CAI5451586.1"/>
    </source>
</evidence>
<dbReference type="Proteomes" id="UP001152747">
    <property type="component" value="Unassembled WGS sequence"/>
</dbReference>
<reference evidence="1" key="1">
    <citation type="submission" date="2022-11" db="EMBL/GenBank/DDBJ databases">
        <authorList>
            <person name="Kikuchi T."/>
        </authorList>
    </citation>
    <scope>NUCLEOTIDE SEQUENCE</scope>
    <source>
        <strain evidence="1">PS1010</strain>
    </source>
</reference>